<dbReference type="InterPro" id="IPR001387">
    <property type="entry name" value="Cro/C1-type_HTH"/>
</dbReference>
<keyword evidence="3" id="KW-1185">Reference proteome</keyword>
<accession>A0A2M9CZU8</accession>
<dbReference type="PROSITE" id="PS50943">
    <property type="entry name" value="HTH_CROC1"/>
    <property type="match status" value="1"/>
</dbReference>
<dbReference type="AlphaFoldDB" id="A0A2M9CZU8"/>
<proteinExistence type="predicted"/>
<comment type="caution">
    <text evidence="2">The sequence shown here is derived from an EMBL/GenBank/DDBJ whole genome shotgun (WGS) entry which is preliminary data.</text>
</comment>
<dbReference type="Gene3D" id="1.10.260.40">
    <property type="entry name" value="lambda repressor-like DNA-binding domains"/>
    <property type="match status" value="1"/>
</dbReference>
<dbReference type="RefSeq" id="WP_203968106.1">
    <property type="nucleotide sequence ID" value="NZ_BOOX01000003.1"/>
</dbReference>
<dbReference type="GO" id="GO:0003677">
    <property type="term" value="F:DNA binding"/>
    <property type="evidence" value="ECO:0007669"/>
    <property type="project" value="InterPro"/>
</dbReference>
<organism evidence="2 3">
    <name type="scientific">Sediminihabitans luteus</name>
    <dbReference type="NCBI Taxonomy" id="1138585"/>
    <lineage>
        <taxon>Bacteria</taxon>
        <taxon>Bacillati</taxon>
        <taxon>Actinomycetota</taxon>
        <taxon>Actinomycetes</taxon>
        <taxon>Micrococcales</taxon>
        <taxon>Cellulomonadaceae</taxon>
        <taxon>Sediminihabitans</taxon>
    </lineage>
</organism>
<protein>
    <submittedName>
        <fullName evidence="2">Helix-turn-helix protein</fullName>
    </submittedName>
</protein>
<sequence>MVLNDRKKLAKLMVIQGVSQRELAQAAGWKSHSYLGRLLRGDVNTLDVEPAIRIAMYLGVGTDDLFMSRASTHSGRNASPRRTLAHAS</sequence>
<feature type="domain" description="HTH cro/C1-type" evidence="1">
    <location>
        <begin position="9"/>
        <end position="65"/>
    </location>
</feature>
<dbReference type="SUPFAM" id="SSF47413">
    <property type="entry name" value="lambda repressor-like DNA-binding domains"/>
    <property type="match status" value="1"/>
</dbReference>
<gene>
    <name evidence="2" type="ORF">CLV28_0681</name>
</gene>
<name>A0A2M9CZU8_9CELL</name>
<dbReference type="Pfam" id="PF01381">
    <property type="entry name" value="HTH_3"/>
    <property type="match status" value="1"/>
</dbReference>
<evidence type="ECO:0000313" key="3">
    <source>
        <dbReference type="Proteomes" id="UP000231693"/>
    </source>
</evidence>
<dbReference type="Proteomes" id="UP000231693">
    <property type="component" value="Unassembled WGS sequence"/>
</dbReference>
<dbReference type="CDD" id="cd00093">
    <property type="entry name" value="HTH_XRE"/>
    <property type="match status" value="1"/>
</dbReference>
<dbReference type="SMART" id="SM00530">
    <property type="entry name" value="HTH_XRE"/>
    <property type="match status" value="1"/>
</dbReference>
<dbReference type="EMBL" id="PGFE01000001">
    <property type="protein sequence ID" value="PJJ77462.1"/>
    <property type="molecule type" value="Genomic_DNA"/>
</dbReference>
<reference evidence="2 3" key="1">
    <citation type="submission" date="2017-11" db="EMBL/GenBank/DDBJ databases">
        <title>Genomic Encyclopedia of Archaeal and Bacterial Type Strains, Phase II (KMG-II): From Individual Species to Whole Genera.</title>
        <authorList>
            <person name="Goeker M."/>
        </authorList>
    </citation>
    <scope>NUCLEOTIDE SEQUENCE [LARGE SCALE GENOMIC DNA]</scope>
    <source>
        <strain evidence="2 3">DSM 25478</strain>
    </source>
</reference>
<evidence type="ECO:0000313" key="2">
    <source>
        <dbReference type="EMBL" id="PJJ77462.1"/>
    </source>
</evidence>
<dbReference type="InterPro" id="IPR010982">
    <property type="entry name" value="Lambda_DNA-bd_dom_sf"/>
</dbReference>
<evidence type="ECO:0000259" key="1">
    <source>
        <dbReference type="PROSITE" id="PS50943"/>
    </source>
</evidence>